<dbReference type="Gene3D" id="3.40.630.10">
    <property type="entry name" value="Zn peptidases"/>
    <property type="match status" value="1"/>
</dbReference>
<evidence type="ECO:0000256" key="5">
    <source>
        <dbReference type="ARBA" id="ARBA00022801"/>
    </source>
</evidence>
<dbReference type="NCBIfam" id="TIGR01887">
    <property type="entry name" value="dipeptidaselike"/>
    <property type="match status" value="1"/>
</dbReference>
<keyword evidence="7 9" id="KW-0224">Dipeptidase</keyword>
<dbReference type="GO" id="GO:0008270">
    <property type="term" value="F:zinc ion binding"/>
    <property type="evidence" value="ECO:0007669"/>
    <property type="project" value="InterPro"/>
</dbReference>
<accession>A0A174GID2</accession>
<dbReference type="SUPFAM" id="SSF53187">
    <property type="entry name" value="Zn-dependent exopeptidases"/>
    <property type="match status" value="1"/>
</dbReference>
<dbReference type="PANTHER" id="PTHR43808:SF31">
    <property type="entry name" value="N-ACETYL-L-CITRULLINE DEACETYLASE"/>
    <property type="match status" value="1"/>
</dbReference>
<dbReference type="SUPFAM" id="SSF55031">
    <property type="entry name" value="Bacterial exopeptidase dimerisation domain"/>
    <property type="match status" value="1"/>
</dbReference>
<comment type="cofactor">
    <cofactor evidence="1">
        <name>Zn(2+)</name>
        <dbReference type="ChEBI" id="CHEBI:29105"/>
    </cofactor>
</comment>
<evidence type="ECO:0000256" key="6">
    <source>
        <dbReference type="ARBA" id="ARBA00022833"/>
    </source>
</evidence>
<proteinExistence type="inferred from homology"/>
<dbReference type="InterPro" id="IPR002933">
    <property type="entry name" value="Peptidase_M20"/>
</dbReference>
<dbReference type="RefSeq" id="WP_057571604.1">
    <property type="nucleotide sequence ID" value="NZ_CATYWZ010000008.1"/>
</dbReference>
<dbReference type="PANTHER" id="PTHR43808">
    <property type="entry name" value="ACETYLORNITHINE DEACETYLASE"/>
    <property type="match status" value="1"/>
</dbReference>
<name>A0A174GID2_9FIRM</name>
<dbReference type="Pfam" id="PF01546">
    <property type="entry name" value="Peptidase_M20"/>
    <property type="match status" value="1"/>
</dbReference>
<protein>
    <submittedName>
        <fullName evidence="9">Dipeptidase</fullName>
        <ecNumber evidence="9">3.4.13.-</ecNumber>
    </submittedName>
</protein>
<keyword evidence="3" id="KW-0645">Protease</keyword>
<comment type="similarity">
    <text evidence="2">Belongs to the peptidase M20A family.</text>
</comment>
<dbReference type="Gene3D" id="3.30.70.360">
    <property type="match status" value="2"/>
</dbReference>
<evidence type="ECO:0000256" key="7">
    <source>
        <dbReference type="ARBA" id="ARBA00022997"/>
    </source>
</evidence>
<dbReference type="GO" id="GO:0008777">
    <property type="term" value="F:acetylornithine deacetylase activity"/>
    <property type="evidence" value="ECO:0007669"/>
    <property type="project" value="TreeGrafter"/>
</dbReference>
<organism evidence="9 10">
    <name type="scientific">Enterocloster clostridioformis</name>
    <dbReference type="NCBI Taxonomy" id="1531"/>
    <lineage>
        <taxon>Bacteria</taxon>
        <taxon>Bacillati</taxon>
        <taxon>Bacillota</taxon>
        <taxon>Clostridia</taxon>
        <taxon>Lachnospirales</taxon>
        <taxon>Lachnospiraceae</taxon>
        <taxon>Enterocloster</taxon>
    </lineage>
</organism>
<sequence length="468" mass="50439">MYRKEIEGFIDSHRDEMIEDICTLCRINSEKMPYVEGKPYGEGPFQALQAALNMAEGYGFTIRNYDNYVGTADLNDKERQLDILAHLDVVPAGDGWTETKPFEPVVKDGKLFGRGTADDKGPAVAALYAMRAVKELDIPLNKNVRLILGTDEECGSSDIVNYYDKEDEAPMTFSPDAEFPVINIEKGRLEGHFHASFQASEAMPRLVKAEAGIKANVVPGKARAVVEGVDLKTLEAAAEAVEKETGISFVLEGDLPVMTVTAQGEGAHASTPQEGKNALTGLLVYLTRLPLAECPQMNMVKNLLKLFPHGDTCGKAAGISMEDQLSGNLTLAFSMLTVGADGLEGVFDSRCPICATEESVLGVIKQAMADHGLTLENDSMIPPHHVDGNSHFVKTLLSVYEDYTGLEGSCQATGGGTYVHSLKNGVAYGAALPGTDNRMHGADEFAVVDELVLSAKIFAQVIVELCSR</sequence>
<dbReference type="PROSITE" id="PS00759">
    <property type="entry name" value="ARGE_DAPE_CPG2_2"/>
    <property type="match status" value="1"/>
</dbReference>
<dbReference type="InterPro" id="IPR050072">
    <property type="entry name" value="Peptidase_M20A"/>
</dbReference>
<evidence type="ECO:0000256" key="1">
    <source>
        <dbReference type="ARBA" id="ARBA00001947"/>
    </source>
</evidence>
<keyword evidence="5 9" id="KW-0378">Hydrolase</keyword>
<dbReference type="InterPro" id="IPR001261">
    <property type="entry name" value="ArgE/DapE_CS"/>
</dbReference>
<dbReference type="EC" id="3.4.13.-" evidence="9"/>
<keyword evidence="8" id="KW-0482">Metalloprotease</keyword>
<dbReference type="InterPro" id="IPR036264">
    <property type="entry name" value="Bact_exopeptidase_dim_dom"/>
</dbReference>
<keyword evidence="6" id="KW-0862">Zinc</keyword>
<keyword evidence="4" id="KW-0479">Metal-binding</keyword>
<dbReference type="GO" id="GO:0006526">
    <property type="term" value="P:L-arginine biosynthetic process"/>
    <property type="evidence" value="ECO:0007669"/>
    <property type="project" value="TreeGrafter"/>
</dbReference>
<dbReference type="EMBL" id="CZAB01000009">
    <property type="protein sequence ID" value="CUO62362.1"/>
    <property type="molecule type" value="Genomic_DNA"/>
</dbReference>
<evidence type="ECO:0000256" key="3">
    <source>
        <dbReference type="ARBA" id="ARBA00022670"/>
    </source>
</evidence>
<dbReference type="InterPro" id="IPR010964">
    <property type="entry name" value="M20A_pepV-rel"/>
</dbReference>
<evidence type="ECO:0000313" key="9">
    <source>
        <dbReference type="EMBL" id="CUO62362.1"/>
    </source>
</evidence>
<reference evidence="9 10" key="1">
    <citation type="submission" date="2015-09" db="EMBL/GenBank/DDBJ databases">
        <authorList>
            <consortium name="Pathogen Informatics"/>
        </authorList>
    </citation>
    <scope>NUCLEOTIDE SEQUENCE [LARGE SCALE GENOMIC DNA]</scope>
    <source>
        <strain evidence="9 10">2789STDY5834865</strain>
    </source>
</reference>
<evidence type="ECO:0000256" key="4">
    <source>
        <dbReference type="ARBA" id="ARBA00022723"/>
    </source>
</evidence>
<dbReference type="AlphaFoldDB" id="A0A174GID2"/>
<gene>
    <name evidence="9" type="primary">pepV_2</name>
    <name evidence="9" type="ORF">ERS852480_01519</name>
</gene>
<evidence type="ECO:0000256" key="8">
    <source>
        <dbReference type="ARBA" id="ARBA00023049"/>
    </source>
</evidence>
<dbReference type="GO" id="GO:0008237">
    <property type="term" value="F:metallopeptidase activity"/>
    <property type="evidence" value="ECO:0007669"/>
    <property type="project" value="UniProtKB-KW"/>
</dbReference>
<evidence type="ECO:0000256" key="2">
    <source>
        <dbReference type="ARBA" id="ARBA00006247"/>
    </source>
</evidence>
<dbReference type="GO" id="GO:0016805">
    <property type="term" value="F:dipeptidase activity"/>
    <property type="evidence" value="ECO:0007669"/>
    <property type="project" value="UniProtKB-KW"/>
</dbReference>
<dbReference type="Proteomes" id="UP000095512">
    <property type="component" value="Unassembled WGS sequence"/>
</dbReference>
<evidence type="ECO:0000313" key="10">
    <source>
        <dbReference type="Proteomes" id="UP000095512"/>
    </source>
</evidence>
<dbReference type="GO" id="GO:0006508">
    <property type="term" value="P:proteolysis"/>
    <property type="evidence" value="ECO:0007669"/>
    <property type="project" value="UniProtKB-KW"/>
</dbReference>